<accession>A0A977L589</accession>
<proteinExistence type="predicted"/>
<dbReference type="AlphaFoldDB" id="A0A977L589"/>
<name>A0A977L589_9CYAN</name>
<reference evidence="1" key="1">
    <citation type="submission" date="2021-04" db="EMBL/GenBank/DDBJ databases">
        <title>Genome sequence of Woronichinia naegeliana from Washington state freshwater lake bloom.</title>
        <authorList>
            <person name="Dreher T.W."/>
        </authorList>
    </citation>
    <scope>NUCLEOTIDE SEQUENCE</scope>
    <source>
        <strain evidence="1">WA131</strain>
    </source>
</reference>
<evidence type="ECO:0000313" key="1">
    <source>
        <dbReference type="EMBL" id="UXE64866.1"/>
    </source>
</evidence>
<dbReference type="Proteomes" id="UP001065613">
    <property type="component" value="Chromosome"/>
</dbReference>
<sequence>MALCSACHLGKHKRRRGNITPGQLTLNIETATKL</sequence>
<organism evidence="1">
    <name type="scientific">Woronichinia naegeliana WA131</name>
    <dbReference type="NCBI Taxonomy" id="2824559"/>
    <lineage>
        <taxon>Bacteria</taxon>
        <taxon>Bacillati</taxon>
        <taxon>Cyanobacteriota</taxon>
        <taxon>Cyanophyceae</taxon>
        <taxon>Synechococcales</taxon>
        <taxon>Coelosphaeriaceae</taxon>
        <taxon>Woronichinia</taxon>
    </lineage>
</organism>
<dbReference type="KEGG" id="wna:KA717_34570"/>
<protein>
    <submittedName>
        <fullName evidence="1">Uncharacterized protein</fullName>
    </submittedName>
</protein>
<dbReference type="EMBL" id="CP073041">
    <property type="protein sequence ID" value="UXE64866.1"/>
    <property type="molecule type" value="Genomic_DNA"/>
</dbReference>
<gene>
    <name evidence="1" type="ORF">KA717_34570</name>
</gene>